<sequence length="133" mass="15756">MSREKFRIEMTQRLYDVLMLDEEIRSDKLLDDINGYYIHFNKLVAVLTDGGIIDSGDLNRLETYIYHQVINFDEEWIEKLSRKEATIITKKFIDGQVIETKNSCYFFCLCDMALLCPIVIDFILDNKPNIRYL</sequence>
<evidence type="ECO:0000313" key="2">
    <source>
        <dbReference type="EMBL" id="ANB50281.1"/>
    </source>
</evidence>
<accession>A0A167R3T8</accession>
<keyword evidence="1" id="KW-0472">Membrane</keyword>
<name>A0A167R3T8_9VIRU</name>
<dbReference type="GeneID" id="80512643"/>
<dbReference type="Proteomes" id="UP000241365">
    <property type="component" value="Segment"/>
</dbReference>
<reference evidence="2 3" key="1">
    <citation type="journal article" date="2016" name="Genome Announc.">
        <title>Complete Genome Sequence of a New Megavirus Family Member Isolated from an Inland Water Lake for the First Time in India.</title>
        <authorList>
            <person name="Chatterjee A."/>
            <person name="Ali F."/>
            <person name="Bange D."/>
            <person name="Kondabagil K."/>
        </authorList>
    </citation>
    <scope>NUCLEOTIDE SEQUENCE [LARGE SCALE GENOMIC DNA]</scope>
    <source>
        <strain evidence="2">1</strain>
    </source>
</reference>
<feature type="transmembrane region" description="Helical" evidence="1">
    <location>
        <begin position="104"/>
        <end position="124"/>
    </location>
</feature>
<keyword evidence="3" id="KW-1185">Reference proteome</keyword>
<evidence type="ECO:0000256" key="1">
    <source>
        <dbReference type="SAM" id="Phobius"/>
    </source>
</evidence>
<proteinExistence type="predicted"/>
<dbReference type="KEGG" id="vg:80512643"/>
<protein>
    <submittedName>
        <fullName evidence="2">Uncharacterized protein</fullName>
    </submittedName>
</protein>
<evidence type="ECO:0000313" key="3">
    <source>
        <dbReference type="Proteomes" id="UP000241365"/>
    </source>
</evidence>
<organism evidence="2 3">
    <name type="scientific">Powai lake megavirus</name>
    <dbReference type="NCBI Taxonomy" id="1842663"/>
    <lineage>
        <taxon>Viruses</taxon>
        <taxon>Varidnaviria</taxon>
        <taxon>Bamfordvirae</taxon>
        <taxon>Nucleocytoviricota</taxon>
        <taxon>Megaviricetes</taxon>
        <taxon>Imitervirales</taxon>
        <taxon>Mimiviridae</taxon>
        <taxon>Megamimivirinae</taxon>
        <taxon>Megavirus</taxon>
        <taxon>Megavirus powaiense</taxon>
    </lineage>
</organism>
<keyword evidence="1" id="KW-0812">Transmembrane</keyword>
<dbReference type="EMBL" id="KU877344">
    <property type="protein sequence ID" value="ANB50281.1"/>
    <property type="molecule type" value="Genomic_DNA"/>
</dbReference>
<dbReference type="RefSeq" id="YP_010776032.1">
    <property type="nucleotide sequence ID" value="NC_075034.1"/>
</dbReference>
<keyword evidence="1" id="KW-1133">Transmembrane helix</keyword>